<dbReference type="EMBL" id="BOQP01000046">
    <property type="protein sequence ID" value="GIM81160.1"/>
    <property type="molecule type" value="Genomic_DNA"/>
</dbReference>
<dbReference type="SMART" id="SM00987">
    <property type="entry name" value="UreE_C"/>
    <property type="match status" value="1"/>
</dbReference>
<comment type="caution">
    <text evidence="5">The sequence shown here is derived from an EMBL/GenBank/DDBJ whole genome shotgun (WGS) entry which is preliminary data.</text>
</comment>
<evidence type="ECO:0000313" key="5">
    <source>
        <dbReference type="EMBL" id="GIM81160.1"/>
    </source>
</evidence>
<dbReference type="GO" id="GO:0004844">
    <property type="term" value="F:uracil DNA N-glycosylase activity"/>
    <property type="evidence" value="ECO:0007669"/>
    <property type="project" value="TreeGrafter"/>
</dbReference>
<dbReference type="InterPro" id="IPR036895">
    <property type="entry name" value="Uracil-DNA_glycosylase-like_sf"/>
</dbReference>
<dbReference type="InterPro" id="IPR005122">
    <property type="entry name" value="Uracil-DNA_glycosylase-like"/>
</dbReference>
<dbReference type="GO" id="GO:0008263">
    <property type="term" value="F:pyrimidine-specific mismatch base pair DNA N-glycosylase activity"/>
    <property type="evidence" value="ECO:0007669"/>
    <property type="project" value="TreeGrafter"/>
</dbReference>
<name>A0A919T159_9ACTN</name>
<dbReference type="InterPro" id="IPR015637">
    <property type="entry name" value="MUG/TDG"/>
</dbReference>
<keyword evidence="2" id="KW-0378">Hydrolase</keyword>
<dbReference type="Proteomes" id="UP000680865">
    <property type="component" value="Unassembled WGS sequence"/>
</dbReference>
<dbReference type="CDD" id="cd10028">
    <property type="entry name" value="UDG-F2_TDG_MUG"/>
    <property type="match status" value="1"/>
</dbReference>
<accession>A0A919T159</accession>
<keyword evidence="3" id="KW-0234">DNA repair</keyword>
<dbReference type="PANTHER" id="PTHR12159:SF9">
    <property type="entry name" value="G_T MISMATCH-SPECIFIC THYMINE DNA GLYCOSYLASE"/>
    <property type="match status" value="1"/>
</dbReference>
<dbReference type="Pfam" id="PF03167">
    <property type="entry name" value="UDG"/>
    <property type="match status" value="1"/>
</dbReference>
<dbReference type="AlphaFoldDB" id="A0A919T159"/>
<evidence type="ECO:0000256" key="1">
    <source>
        <dbReference type="ARBA" id="ARBA00022763"/>
    </source>
</evidence>
<evidence type="ECO:0000256" key="2">
    <source>
        <dbReference type="ARBA" id="ARBA00022801"/>
    </source>
</evidence>
<dbReference type="Gene3D" id="3.40.470.10">
    <property type="entry name" value="Uracil-DNA glycosylase-like domain"/>
    <property type="match status" value="1"/>
</dbReference>
<dbReference type="NCBIfam" id="NF007570">
    <property type="entry name" value="PRK10201.1"/>
    <property type="match status" value="1"/>
</dbReference>
<feature type="domain" description="Uracil-DNA glycosylase-like" evidence="4">
    <location>
        <begin position="20"/>
        <end position="178"/>
    </location>
</feature>
<evidence type="ECO:0000259" key="4">
    <source>
        <dbReference type="SMART" id="SM00986"/>
    </source>
</evidence>
<proteinExistence type="predicted"/>
<dbReference type="SUPFAM" id="SSF52141">
    <property type="entry name" value="Uracil-DNA glycosylase-like"/>
    <property type="match status" value="1"/>
</dbReference>
<gene>
    <name evidence="5" type="ORF">Aco04nite_75170</name>
</gene>
<dbReference type="PANTHER" id="PTHR12159">
    <property type="entry name" value="G/T AND G/U MISMATCH-SPECIFIC DNA GLYCOSYLASE"/>
    <property type="match status" value="1"/>
</dbReference>
<organism evidence="5 6">
    <name type="scientific">Winogradskya consettensis</name>
    <dbReference type="NCBI Taxonomy" id="113560"/>
    <lineage>
        <taxon>Bacteria</taxon>
        <taxon>Bacillati</taxon>
        <taxon>Actinomycetota</taxon>
        <taxon>Actinomycetes</taxon>
        <taxon>Micromonosporales</taxon>
        <taxon>Micromonosporaceae</taxon>
        <taxon>Winogradskya</taxon>
    </lineage>
</organism>
<dbReference type="GO" id="GO:0006285">
    <property type="term" value="P:base-excision repair, AP site formation"/>
    <property type="evidence" value="ECO:0007669"/>
    <property type="project" value="InterPro"/>
</dbReference>
<evidence type="ECO:0000256" key="3">
    <source>
        <dbReference type="ARBA" id="ARBA00023204"/>
    </source>
</evidence>
<reference evidence="5" key="1">
    <citation type="submission" date="2021-03" db="EMBL/GenBank/DDBJ databases">
        <title>Whole genome shotgun sequence of Actinoplanes consettensis NBRC 14913.</title>
        <authorList>
            <person name="Komaki H."/>
            <person name="Tamura T."/>
        </authorList>
    </citation>
    <scope>NUCLEOTIDE SEQUENCE</scope>
    <source>
        <strain evidence="5">NBRC 14913</strain>
    </source>
</reference>
<sequence>MEFSRPTPDEVAAARNRTIPDLVGPGLKVLFSGINPSLYSAATGHHFARPGNRFWPALHLAGFTPRVLHPSEQGLLPAMGLGITNVVARATARADELDAAELKAGGEILTGLVERWRPQCLAVLGVTAYRSAFDRPKARTGPQSETIGGVTVWVLPNPSGLNAHYTQQTLGSAYAELRSVFT</sequence>
<dbReference type="SMART" id="SM00986">
    <property type="entry name" value="UDG"/>
    <property type="match status" value="1"/>
</dbReference>
<evidence type="ECO:0000313" key="6">
    <source>
        <dbReference type="Proteomes" id="UP000680865"/>
    </source>
</evidence>
<keyword evidence="6" id="KW-1185">Reference proteome</keyword>
<keyword evidence="1" id="KW-0227">DNA damage</keyword>
<dbReference type="RefSeq" id="WP_213001943.1">
    <property type="nucleotide sequence ID" value="NZ_BAAATW010000014.1"/>
</dbReference>
<protein>
    <submittedName>
        <fullName evidence="5">Mismatch-specific DNA-glycosylase</fullName>
    </submittedName>
</protein>